<evidence type="ECO:0000313" key="1">
    <source>
        <dbReference type="EMBL" id="GGG14837.1"/>
    </source>
</evidence>
<gene>
    <name evidence="1" type="ORF">GCM10010916_34670</name>
</gene>
<proteinExistence type="predicted"/>
<dbReference type="SUPFAM" id="SSF53850">
    <property type="entry name" value="Periplasmic binding protein-like II"/>
    <property type="match status" value="1"/>
</dbReference>
<dbReference type="Proteomes" id="UP000644756">
    <property type="component" value="Unassembled WGS sequence"/>
</dbReference>
<sequence>MSKTQRQLKDAGWEDRDGDGIVEKSSLKAEFILIYPSSDVTRQSLAIAAADMIRPLGINMIVVGKSWDDIGKMMNSSAVLLGWGSHDPLEMYSIYSSKNAGVEFYNPGFYHNLLPMPYQPVVCLSPSAT</sequence>
<evidence type="ECO:0000313" key="2">
    <source>
        <dbReference type="Proteomes" id="UP000644756"/>
    </source>
</evidence>
<name>A0A917FZ29_9BACL</name>
<comment type="caution">
    <text evidence="1">The sequence shown here is derived from an EMBL/GenBank/DDBJ whole genome shotgun (WGS) entry which is preliminary data.</text>
</comment>
<accession>A0A917FZ29</accession>
<keyword evidence="2" id="KW-1185">Reference proteome</keyword>
<dbReference type="AlphaFoldDB" id="A0A917FZ29"/>
<protein>
    <submittedName>
        <fullName evidence="1">Uncharacterized protein</fullName>
    </submittedName>
</protein>
<dbReference type="Gene3D" id="3.10.105.10">
    <property type="entry name" value="Dipeptide-binding Protein, Domain 3"/>
    <property type="match status" value="1"/>
</dbReference>
<organism evidence="1 2">
    <name type="scientific">Paenibacillus abyssi</name>
    <dbReference type="NCBI Taxonomy" id="1340531"/>
    <lineage>
        <taxon>Bacteria</taxon>
        <taxon>Bacillati</taxon>
        <taxon>Bacillota</taxon>
        <taxon>Bacilli</taxon>
        <taxon>Bacillales</taxon>
        <taxon>Paenibacillaceae</taxon>
        <taxon>Paenibacillus</taxon>
    </lineage>
</organism>
<reference evidence="1" key="1">
    <citation type="journal article" date="2014" name="Int. J. Syst. Evol. Microbiol.">
        <title>Complete genome sequence of Corynebacterium casei LMG S-19264T (=DSM 44701T), isolated from a smear-ripened cheese.</title>
        <authorList>
            <consortium name="US DOE Joint Genome Institute (JGI-PGF)"/>
            <person name="Walter F."/>
            <person name="Albersmeier A."/>
            <person name="Kalinowski J."/>
            <person name="Ruckert C."/>
        </authorList>
    </citation>
    <scope>NUCLEOTIDE SEQUENCE</scope>
    <source>
        <strain evidence="1">CGMCC 1.12987</strain>
    </source>
</reference>
<dbReference type="EMBL" id="BMGR01000011">
    <property type="protein sequence ID" value="GGG14837.1"/>
    <property type="molecule type" value="Genomic_DNA"/>
</dbReference>
<reference evidence="1" key="2">
    <citation type="submission" date="2020-09" db="EMBL/GenBank/DDBJ databases">
        <authorList>
            <person name="Sun Q."/>
            <person name="Zhou Y."/>
        </authorList>
    </citation>
    <scope>NUCLEOTIDE SEQUENCE</scope>
    <source>
        <strain evidence="1">CGMCC 1.12987</strain>
    </source>
</reference>